<dbReference type="RefSeq" id="WP_109690196.1">
    <property type="nucleotide sequence ID" value="NZ_QGGL01000013.1"/>
</dbReference>
<dbReference type="GO" id="GO:0003677">
    <property type="term" value="F:DNA binding"/>
    <property type="evidence" value="ECO:0007669"/>
    <property type="project" value="UniProtKB-KW"/>
</dbReference>
<dbReference type="InterPro" id="IPR007421">
    <property type="entry name" value="Schlafen_AlbA_2_dom"/>
</dbReference>
<evidence type="ECO:0000313" key="2">
    <source>
        <dbReference type="EMBL" id="PWK09695.1"/>
    </source>
</evidence>
<keyword evidence="3" id="KW-1185">Reference proteome</keyword>
<dbReference type="AlphaFoldDB" id="A0A316D7C6"/>
<dbReference type="PANTHER" id="PTHR30595">
    <property type="entry name" value="GLPR-RELATED TRANSCRIPTIONAL REPRESSOR"/>
    <property type="match status" value="1"/>
</dbReference>
<dbReference type="Pfam" id="PF04326">
    <property type="entry name" value="SLFN_AlbA_2"/>
    <property type="match status" value="1"/>
</dbReference>
<dbReference type="Gene3D" id="3.30.950.30">
    <property type="entry name" value="Schlafen, AAA domain"/>
    <property type="match status" value="1"/>
</dbReference>
<dbReference type="InterPro" id="IPR038461">
    <property type="entry name" value="Schlafen_AlbA_2_dom_sf"/>
</dbReference>
<name>A0A316D7C6_9BACL</name>
<keyword evidence="2" id="KW-0238">DNA-binding</keyword>
<sequence length="306" mass="35358">MNRLIDCRFVAAVQRLEDDEVQIRLFQEVEREGLPLFRERIRKKLTLLRPCFDHLIRTGVLTLEDPQMDNYQPSDAPCVVGFDIHSLGRRVSFDLCFHHKLEAFWQESTERIEALMLDPDVFEAYTYRLQAISRYLYLGREDNVFRAITVDENHEIEFKQDFLNSKEKILKSVVAFANTNNGNLYLGVSNDKKIVGIGHEIARYGNEDKYQLAIASLLHNRIYPLLSPFPEMRIVTVGGKKVLHMWVPVGNTMHSVQESLGNGQHRRRVAVKQNNQSVWVDDPYDLAELYIKRRIGTTAAANLGLV</sequence>
<feature type="domain" description="Schlafen AlbA-2" evidence="1">
    <location>
        <begin position="152"/>
        <end position="277"/>
    </location>
</feature>
<dbReference type="EMBL" id="QGGL01000013">
    <property type="protein sequence ID" value="PWK09695.1"/>
    <property type="molecule type" value="Genomic_DNA"/>
</dbReference>
<dbReference type="PANTHER" id="PTHR30595:SF6">
    <property type="entry name" value="SCHLAFEN ALBA-2 DOMAIN-CONTAINING PROTEIN"/>
    <property type="match status" value="1"/>
</dbReference>
<evidence type="ECO:0000313" key="3">
    <source>
        <dbReference type="Proteomes" id="UP000245634"/>
    </source>
</evidence>
<protein>
    <submittedName>
        <fullName evidence="2">Putative DNA-binding protein</fullName>
    </submittedName>
</protein>
<comment type="caution">
    <text evidence="2">The sequence shown here is derived from an EMBL/GenBank/DDBJ whole genome shotgun (WGS) entry which is preliminary data.</text>
</comment>
<organism evidence="2 3">
    <name type="scientific">Tumebacillus permanentifrigoris</name>
    <dbReference type="NCBI Taxonomy" id="378543"/>
    <lineage>
        <taxon>Bacteria</taxon>
        <taxon>Bacillati</taxon>
        <taxon>Bacillota</taxon>
        <taxon>Bacilli</taxon>
        <taxon>Bacillales</taxon>
        <taxon>Alicyclobacillaceae</taxon>
        <taxon>Tumebacillus</taxon>
    </lineage>
</organism>
<gene>
    <name evidence="2" type="ORF">C7459_113133</name>
</gene>
<accession>A0A316D7C6</accession>
<reference evidence="2 3" key="1">
    <citation type="submission" date="2018-05" db="EMBL/GenBank/DDBJ databases">
        <title>Genomic Encyclopedia of Type Strains, Phase IV (KMG-IV): sequencing the most valuable type-strain genomes for metagenomic binning, comparative biology and taxonomic classification.</title>
        <authorList>
            <person name="Goeker M."/>
        </authorList>
    </citation>
    <scope>NUCLEOTIDE SEQUENCE [LARGE SCALE GENOMIC DNA]</scope>
    <source>
        <strain evidence="2 3">DSM 18773</strain>
    </source>
</reference>
<evidence type="ECO:0000259" key="1">
    <source>
        <dbReference type="Pfam" id="PF04326"/>
    </source>
</evidence>
<dbReference type="Proteomes" id="UP000245634">
    <property type="component" value="Unassembled WGS sequence"/>
</dbReference>
<proteinExistence type="predicted"/>
<dbReference type="OrthoDB" id="2379989at2"/>